<keyword evidence="1" id="KW-1133">Transmembrane helix</keyword>
<evidence type="ECO:0000313" key="2">
    <source>
        <dbReference type="EMBL" id="EIJ23710.1"/>
    </source>
</evidence>
<keyword evidence="1" id="KW-0812">Transmembrane</keyword>
<name>A0AA87IFA7_BIFLL</name>
<dbReference type="EMBL" id="AJTF01000126">
    <property type="protein sequence ID" value="EIJ23710.1"/>
    <property type="molecule type" value="Genomic_DNA"/>
</dbReference>
<comment type="caution">
    <text evidence="2">The sequence shown here is derived from an EMBL/GenBank/DDBJ whole genome shotgun (WGS) entry which is preliminary data.</text>
</comment>
<organism evidence="2 3">
    <name type="scientific">Bifidobacterium longum subsp. longum 1-6B</name>
    <dbReference type="NCBI Taxonomy" id="1161744"/>
    <lineage>
        <taxon>Bacteria</taxon>
        <taxon>Bacillati</taxon>
        <taxon>Actinomycetota</taxon>
        <taxon>Actinomycetes</taxon>
        <taxon>Bifidobacteriales</taxon>
        <taxon>Bifidobacteriaceae</taxon>
        <taxon>Bifidobacterium</taxon>
    </lineage>
</organism>
<protein>
    <submittedName>
        <fullName evidence="2">Uncharacterized protein</fullName>
    </submittedName>
</protein>
<accession>A0AA87IFA7</accession>
<keyword evidence="1" id="KW-0472">Membrane</keyword>
<dbReference type="AlphaFoldDB" id="A0AA87IFA7"/>
<proteinExistence type="predicted"/>
<feature type="transmembrane region" description="Helical" evidence="1">
    <location>
        <begin position="6"/>
        <end position="30"/>
    </location>
</feature>
<evidence type="ECO:0000313" key="3">
    <source>
        <dbReference type="Proteomes" id="UP000006410"/>
    </source>
</evidence>
<sequence>MAVSSHGFIVSLVVAVPGAAWCVGHGWLAFWSVVEVERRAA</sequence>
<gene>
    <name evidence="2" type="ORF">HMPREF1313_0088</name>
</gene>
<reference evidence="2 3" key="1">
    <citation type="journal article" date="2013" name="Genome Announc.">
        <title>Draft Genome Sequences of Two Pairs of Human Intestinal Bifidobacterium longum subsp. longum Strains, 44B and 1-6B and 35B and 2-2B, Consecutively Isolated from Two Children after a 5-Year Time Period.</title>
        <authorList>
            <person name="Shkoporov A.N."/>
            <person name="Efimov B.A."/>
            <person name="Khokhlova E.V."/>
            <person name="Chaplin A.V."/>
            <person name="Kafarskaya L.I."/>
            <person name="Durkin A.S."/>
            <person name="McCorrison J."/>
            <person name="Torralba M."/>
            <person name="Gillis M."/>
            <person name="Sutton G."/>
            <person name="Weibel D.B."/>
            <person name="Nelson K.E."/>
            <person name="Smeianov V.V."/>
        </authorList>
    </citation>
    <scope>NUCLEOTIDE SEQUENCE [LARGE SCALE GENOMIC DNA]</scope>
    <source>
        <strain evidence="2 3">1-6B</strain>
    </source>
</reference>
<evidence type="ECO:0000256" key="1">
    <source>
        <dbReference type="SAM" id="Phobius"/>
    </source>
</evidence>
<dbReference type="Proteomes" id="UP000006410">
    <property type="component" value="Unassembled WGS sequence"/>
</dbReference>